<feature type="non-terminal residue" evidence="3">
    <location>
        <position position="1"/>
    </location>
</feature>
<name>D8QQD5_SELML</name>
<dbReference type="KEGG" id="smo:SELMODRAFT_66093"/>
<dbReference type="OrthoDB" id="1919226at2759"/>
<evidence type="ECO:0000313" key="4">
    <source>
        <dbReference type="Proteomes" id="UP000001514"/>
    </source>
</evidence>
<dbReference type="Pfam" id="PF04782">
    <property type="entry name" value="DUF632"/>
    <property type="match status" value="1"/>
</dbReference>
<keyword evidence="4" id="KW-1185">Reference proteome</keyword>
<dbReference type="InParanoid" id="D8QQD5"/>
<evidence type="ECO:0000313" key="2">
    <source>
        <dbReference type="EMBL" id="EFJ32078.1"/>
    </source>
</evidence>
<feature type="domain" description="DUF632" evidence="1">
    <location>
        <begin position="1"/>
        <end position="209"/>
    </location>
</feature>
<accession>D8QQD5</accession>
<dbReference type="InterPro" id="IPR006867">
    <property type="entry name" value="DUF632"/>
</dbReference>
<dbReference type="OMA" id="THECHEE"/>
<evidence type="ECO:0000259" key="1">
    <source>
        <dbReference type="Pfam" id="PF04782"/>
    </source>
</evidence>
<dbReference type="EMBL" id="GL377565">
    <property type="protein sequence ID" value="EFJ37774.1"/>
    <property type="molecule type" value="Genomic_DNA"/>
</dbReference>
<dbReference type="PANTHER" id="PTHR21450">
    <property type="entry name" value="PROTEIN ALTERED PHOSPHATE STARVATION RESPONSE 1"/>
    <property type="match status" value="1"/>
</dbReference>
<dbReference type="KEGG" id="smo:SELMODRAFT_71073"/>
<dbReference type="HOGENOM" id="CLU_1313000_0_0_1"/>
<dbReference type="AlphaFoldDB" id="D8QQD5"/>
<gene>
    <name evidence="2" type="ORF">SELMODRAFT_66093</name>
    <name evidence="3" type="ORF">SELMODRAFT_71073</name>
</gene>
<proteinExistence type="predicted"/>
<dbReference type="Gramene" id="EFJ37774">
    <property type="protein sequence ID" value="EFJ37774"/>
    <property type="gene ID" value="SELMODRAFT_71073"/>
</dbReference>
<dbReference type="eggNOG" id="ENOG502QQXC">
    <property type="taxonomic scope" value="Eukaryota"/>
</dbReference>
<sequence length="210" mass="24168">STLDRLLAWEKKLYDEVKRAEGLRVELEKKNTWIQKEESRGGNAEAIEKAKAAEKLLHTRHVVAMQGVDTARNAVLRLRDSELYPQLLELLKGLYEMWKKTHECHEEQYKAVAEMKKLDCSDVVESTNSLHKVATEQLKVALSRWHQYFGSVVSSHKVFMQQLNVYVKVSVKSVELDKGIFHAASPKPISTLCHEWQMALDRLPDRSALE</sequence>
<dbReference type="Gramene" id="EFJ32078">
    <property type="protein sequence ID" value="EFJ32078"/>
    <property type="gene ID" value="SELMODRAFT_66093"/>
</dbReference>
<reference evidence="3 4" key="1">
    <citation type="journal article" date="2011" name="Science">
        <title>The Selaginella genome identifies genetic changes associated with the evolution of vascular plants.</title>
        <authorList>
            <person name="Banks J.A."/>
            <person name="Nishiyama T."/>
            <person name="Hasebe M."/>
            <person name="Bowman J.L."/>
            <person name="Gribskov M."/>
            <person name="dePamphilis C."/>
            <person name="Albert V.A."/>
            <person name="Aono N."/>
            <person name="Aoyama T."/>
            <person name="Ambrose B.A."/>
            <person name="Ashton N.W."/>
            <person name="Axtell M.J."/>
            <person name="Barker E."/>
            <person name="Barker M.S."/>
            <person name="Bennetzen J.L."/>
            <person name="Bonawitz N.D."/>
            <person name="Chapple C."/>
            <person name="Cheng C."/>
            <person name="Correa L.G."/>
            <person name="Dacre M."/>
            <person name="DeBarry J."/>
            <person name="Dreyer I."/>
            <person name="Elias M."/>
            <person name="Engstrom E.M."/>
            <person name="Estelle M."/>
            <person name="Feng L."/>
            <person name="Finet C."/>
            <person name="Floyd S.K."/>
            <person name="Frommer W.B."/>
            <person name="Fujita T."/>
            <person name="Gramzow L."/>
            <person name="Gutensohn M."/>
            <person name="Harholt J."/>
            <person name="Hattori M."/>
            <person name="Heyl A."/>
            <person name="Hirai T."/>
            <person name="Hiwatashi Y."/>
            <person name="Ishikawa M."/>
            <person name="Iwata M."/>
            <person name="Karol K.G."/>
            <person name="Koehler B."/>
            <person name="Kolukisaoglu U."/>
            <person name="Kubo M."/>
            <person name="Kurata T."/>
            <person name="Lalonde S."/>
            <person name="Li K."/>
            <person name="Li Y."/>
            <person name="Litt A."/>
            <person name="Lyons E."/>
            <person name="Manning G."/>
            <person name="Maruyama T."/>
            <person name="Michael T.P."/>
            <person name="Mikami K."/>
            <person name="Miyazaki S."/>
            <person name="Morinaga S."/>
            <person name="Murata T."/>
            <person name="Mueller-Roeber B."/>
            <person name="Nelson D.R."/>
            <person name="Obara M."/>
            <person name="Oguri Y."/>
            <person name="Olmstead R.G."/>
            <person name="Onodera N."/>
            <person name="Petersen B.L."/>
            <person name="Pils B."/>
            <person name="Prigge M."/>
            <person name="Rensing S.A."/>
            <person name="Riano-Pachon D.M."/>
            <person name="Roberts A.W."/>
            <person name="Sato Y."/>
            <person name="Scheller H.V."/>
            <person name="Schulz B."/>
            <person name="Schulz C."/>
            <person name="Shakirov E.V."/>
            <person name="Shibagaki N."/>
            <person name="Shinohara N."/>
            <person name="Shippen D.E."/>
            <person name="Soerensen I."/>
            <person name="Sotooka R."/>
            <person name="Sugimoto N."/>
            <person name="Sugita M."/>
            <person name="Sumikawa N."/>
            <person name="Tanurdzic M."/>
            <person name="Theissen G."/>
            <person name="Ulvskov P."/>
            <person name="Wakazuki S."/>
            <person name="Weng J.K."/>
            <person name="Willats W.W."/>
            <person name="Wipf D."/>
            <person name="Wolf P.G."/>
            <person name="Yang L."/>
            <person name="Zimmer A.D."/>
            <person name="Zhu Q."/>
            <person name="Mitros T."/>
            <person name="Hellsten U."/>
            <person name="Loque D."/>
            <person name="Otillar R."/>
            <person name="Salamov A."/>
            <person name="Schmutz J."/>
            <person name="Shapiro H."/>
            <person name="Lindquist E."/>
            <person name="Lucas S."/>
            <person name="Rokhsar D."/>
            <person name="Grigoriev I.V."/>
        </authorList>
    </citation>
    <scope>NUCLEOTIDE SEQUENCE [LARGE SCALE GENOMIC DNA]</scope>
</reference>
<feature type="non-terminal residue" evidence="3">
    <location>
        <position position="210"/>
    </location>
</feature>
<dbReference type="Proteomes" id="UP000001514">
    <property type="component" value="Unassembled WGS sequence"/>
</dbReference>
<dbReference type="EMBL" id="GL377573">
    <property type="protein sequence ID" value="EFJ32078.1"/>
    <property type="molecule type" value="Genomic_DNA"/>
</dbReference>
<protein>
    <recommendedName>
        <fullName evidence="1">DUF632 domain-containing protein</fullName>
    </recommendedName>
</protein>
<evidence type="ECO:0000313" key="3">
    <source>
        <dbReference type="EMBL" id="EFJ37774.1"/>
    </source>
</evidence>
<organism evidence="4">
    <name type="scientific">Selaginella moellendorffii</name>
    <name type="common">Spikemoss</name>
    <dbReference type="NCBI Taxonomy" id="88036"/>
    <lineage>
        <taxon>Eukaryota</taxon>
        <taxon>Viridiplantae</taxon>
        <taxon>Streptophyta</taxon>
        <taxon>Embryophyta</taxon>
        <taxon>Tracheophyta</taxon>
        <taxon>Lycopodiopsida</taxon>
        <taxon>Selaginellales</taxon>
        <taxon>Selaginellaceae</taxon>
        <taxon>Selaginella</taxon>
    </lineage>
</organism>
<dbReference type="PANTHER" id="PTHR21450:SF23">
    <property type="entry name" value="PROTEIN ALTERED PHOSPHATE STARVATION RESPONSE 1"/>
    <property type="match status" value="1"/>
</dbReference>